<sequence length="529" mass="63497">MYCFVFFLFKVYNYLDNTKKGGVSLVRILENANRLRKEKVFETYKRICQNDYFDYDSMTRKEMFEHMIETYTPEYLISICTTWELKALRRLLRNQDLEDDRYRFERTALSSKFLYYDQELPEEFKKNVKLAVKNIDLDQKAENDEPTIVILGIIRAFGIIEPSLIQAVCSACSFHYKSIIEGALFNFWAYLKEDYRLIDDSFANEYVYWDYNEILDRIRDSRIQHERFEPKFLDQDSYISIFYHGYDATNSDIKKFFTALKKEVLDVTQFKDEFFNHLLNGTFNEEKMEWIPFFYQFSKPLSNRYHKAVVQIALPNYYGLSMDMYQKMKDQAHFNEKLRQLNEPQTNACIEQKDTRLFYKLYFSILDYVNSFEQIIPNKKIDPNIYIEPDELVNLIEVFWKDKDRFIDEYIEKNPSNFTFRNLNIISDFRYGMRKNFLLVAYKKNYTVLNDEGINYMVKGLNENLDQFIAPEKTPMLMQTAIMPFNGRIIYDGFISTSNIRLAQDIVSKAFEDYSYGQKIYSLLPENLN</sequence>
<dbReference type="Proteomes" id="UP000004315">
    <property type="component" value="Unassembled WGS sequence"/>
</dbReference>
<reference evidence="1 2" key="1">
    <citation type="submission" date="2008-10" db="EMBL/GenBank/DDBJ databases">
        <authorList>
            <person name="Fulton L."/>
            <person name="Clifton S."/>
            <person name="Fulton B."/>
            <person name="Xu J."/>
            <person name="Minx P."/>
            <person name="Pepin K.H."/>
            <person name="Johnson M."/>
            <person name="Bhonagiri V."/>
            <person name="Nash W.E."/>
            <person name="Mardis E.R."/>
            <person name="Wilson R.K."/>
        </authorList>
    </citation>
    <scope>NUCLEOTIDE SEQUENCE [LARGE SCALE GENOMIC DNA]</scope>
    <source>
        <strain evidence="1 2">DSM 3989</strain>
    </source>
</reference>
<comment type="caution">
    <text evidence="1">The sequence shown here is derived from an EMBL/GenBank/DDBJ whole genome shotgun (WGS) entry which is preliminary data.</text>
</comment>
<name>B7CAV7_9FIRM</name>
<accession>B7CAV7</accession>
<proteinExistence type="predicted"/>
<keyword evidence="2" id="KW-1185">Reference proteome</keyword>
<dbReference type="AlphaFoldDB" id="B7CAV7"/>
<dbReference type="HOGENOM" id="CLU_514601_0_0_9"/>
<evidence type="ECO:0000313" key="2">
    <source>
        <dbReference type="Proteomes" id="UP000004315"/>
    </source>
</evidence>
<dbReference type="eggNOG" id="ENOG50330ZT">
    <property type="taxonomic scope" value="Bacteria"/>
</dbReference>
<protein>
    <submittedName>
        <fullName evidence="1">Uncharacterized protein</fullName>
    </submittedName>
</protein>
<evidence type="ECO:0000313" key="1">
    <source>
        <dbReference type="EMBL" id="EEC90121.1"/>
    </source>
</evidence>
<dbReference type="EMBL" id="ABYT01000072">
    <property type="protein sequence ID" value="EEC90121.1"/>
    <property type="molecule type" value="Genomic_DNA"/>
</dbReference>
<reference evidence="1 2" key="2">
    <citation type="submission" date="2008-11" db="EMBL/GenBank/DDBJ databases">
        <title>Draft genome sequence of Eubacterium biforme (DSM 3989).</title>
        <authorList>
            <person name="Sudarsanam P."/>
            <person name="Ley R."/>
            <person name="Guruge J."/>
            <person name="Turnbaugh P.J."/>
            <person name="Mahowald M."/>
            <person name="Liep D."/>
            <person name="Gordon J."/>
        </authorList>
    </citation>
    <scope>NUCLEOTIDE SEQUENCE [LARGE SCALE GENOMIC DNA]</scope>
    <source>
        <strain evidence="1 2">DSM 3989</strain>
    </source>
</reference>
<organism evidence="1 2">
    <name type="scientific">Holdemanella biformis DSM 3989</name>
    <dbReference type="NCBI Taxonomy" id="518637"/>
    <lineage>
        <taxon>Bacteria</taxon>
        <taxon>Bacillati</taxon>
        <taxon>Bacillota</taxon>
        <taxon>Erysipelotrichia</taxon>
        <taxon>Erysipelotrichales</taxon>
        <taxon>Erysipelotrichaceae</taxon>
        <taxon>Holdemanella</taxon>
    </lineage>
</organism>
<gene>
    <name evidence="1" type="ORF">EUBIFOR_01328</name>
</gene>